<gene>
    <name evidence="7" type="ORF">SSEG_04686</name>
</gene>
<feature type="compositionally biased region" description="Low complexity" evidence="5">
    <location>
        <begin position="104"/>
        <end position="121"/>
    </location>
</feature>
<evidence type="ECO:0000256" key="1">
    <source>
        <dbReference type="ARBA" id="ARBA00001957"/>
    </source>
</evidence>
<dbReference type="Gene3D" id="2.30.38.10">
    <property type="entry name" value="Luciferase, Domain 3"/>
    <property type="match status" value="1"/>
</dbReference>
<keyword evidence="3" id="KW-0596">Phosphopantetheine</keyword>
<dbReference type="FunFam" id="1.10.1200.10:FF:000016">
    <property type="entry name" value="Non-ribosomal peptide synthase"/>
    <property type="match status" value="1"/>
</dbReference>
<dbReference type="GO" id="GO:0043041">
    <property type="term" value="P:amino acid activation for nonribosomal peptide biosynthetic process"/>
    <property type="evidence" value="ECO:0007669"/>
    <property type="project" value="TreeGrafter"/>
</dbReference>
<evidence type="ECO:0000256" key="5">
    <source>
        <dbReference type="SAM" id="MobiDB-lite"/>
    </source>
</evidence>
<dbReference type="GO" id="GO:0017000">
    <property type="term" value="P:antibiotic biosynthetic process"/>
    <property type="evidence" value="ECO:0007669"/>
    <property type="project" value="UniProtKB-ARBA"/>
</dbReference>
<keyword evidence="4" id="KW-0597">Phosphoprotein</keyword>
<evidence type="ECO:0000313" key="8">
    <source>
        <dbReference type="Proteomes" id="UP000002785"/>
    </source>
</evidence>
<dbReference type="GO" id="GO:0044550">
    <property type="term" value="P:secondary metabolite biosynthetic process"/>
    <property type="evidence" value="ECO:0007669"/>
    <property type="project" value="TreeGrafter"/>
</dbReference>
<dbReference type="eggNOG" id="COG3319">
    <property type="taxonomic scope" value="Bacteria"/>
</dbReference>
<dbReference type="SMART" id="SM00824">
    <property type="entry name" value="PKS_TE"/>
    <property type="match status" value="1"/>
</dbReference>
<keyword evidence="8" id="KW-1185">Reference proteome</keyword>
<dbReference type="AlphaFoldDB" id="B5HZ51"/>
<dbReference type="SUPFAM" id="SSF53474">
    <property type="entry name" value="alpha/beta-Hydrolases"/>
    <property type="match status" value="1"/>
</dbReference>
<feature type="region of interest" description="Disordered" evidence="5">
    <location>
        <begin position="93"/>
        <end position="121"/>
    </location>
</feature>
<accession>B5HZ51</accession>
<dbReference type="GO" id="GO:0005737">
    <property type="term" value="C:cytoplasm"/>
    <property type="evidence" value="ECO:0007669"/>
    <property type="project" value="TreeGrafter"/>
</dbReference>
<comment type="cofactor">
    <cofactor evidence="1">
        <name>pantetheine 4'-phosphate</name>
        <dbReference type="ChEBI" id="CHEBI:47942"/>
    </cofactor>
</comment>
<dbReference type="Gene3D" id="3.30.300.30">
    <property type="match status" value="1"/>
</dbReference>
<dbReference type="InterPro" id="IPR029058">
    <property type="entry name" value="AB_hydrolase_fold"/>
</dbReference>
<dbReference type="GO" id="GO:0072330">
    <property type="term" value="P:monocarboxylic acid biosynthetic process"/>
    <property type="evidence" value="ECO:0007669"/>
    <property type="project" value="UniProtKB-ARBA"/>
</dbReference>
<sequence length="523" mass="55456">MTAERFVADPFGGPGERLYRTGDLAVRGPDGMLRFLGRADQQVKLRGFRVELGEIEAVLATHPAVAKSAATVRQDDRGEKQLVAYIVPAETAGQAAEPQAEMSAGPGAPRTGTAAGAAEPTGTRAVALPADDLREHLARALPAHMIPSAFVTLDALPHTASGKLDRRALPAPDRARTARCAPRTPREETLRGVFAEVLGLDPARVGVHDGFFDLGGHSLLAPRLTSRIRAVLEWDVPLRALFDTPTVAALARRPDGSTEDSAPLGPLLPLRTRGHREPLFCLPPASGLSWGFAGLARHLAPGRPLYGLQSRGLIPGREPAATLAEAVAEHTALIRETQPHGPYHLLGYSMGGLVAHEVAVGLQAAGEDVALLALLDAFPGSWIRQGPAPSDRPALLRSLLAILGRQVPPPEAGPLTDARFAELIRGVPDMPGSLSDAELAALVGVTANNRRLLGEFAPTTYRGDLLFFTAAQDPDAVPGRYRAWQPYVRGRIANHDIPCAHGEMTGPASLDRMGPVLDSHLAR</sequence>
<protein>
    <submittedName>
        <fullName evidence="7">Nonribosomal peptide synthetase DhbF</fullName>
    </submittedName>
</protein>
<dbReference type="InterPro" id="IPR045851">
    <property type="entry name" value="AMP-bd_C_sf"/>
</dbReference>
<dbReference type="PANTHER" id="PTHR45527">
    <property type="entry name" value="NONRIBOSOMAL PEPTIDE SYNTHETASE"/>
    <property type="match status" value="1"/>
</dbReference>
<dbReference type="PANTHER" id="PTHR45527:SF1">
    <property type="entry name" value="FATTY ACID SYNTHASE"/>
    <property type="match status" value="1"/>
</dbReference>
<dbReference type="Pfam" id="PF00975">
    <property type="entry name" value="Thioesterase"/>
    <property type="match status" value="1"/>
</dbReference>
<dbReference type="SMART" id="SM00823">
    <property type="entry name" value="PKS_PP"/>
    <property type="match status" value="1"/>
</dbReference>
<dbReference type="InterPro" id="IPR020806">
    <property type="entry name" value="PKS_PP-bd"/>
</dbReference>
<dbReference type="InterPro" id="IPR036736">
    <property type="entry name" value="ACP-like_sf"/>
</dbReference>
<evidence type="ECO:0000256" key="2">
    <source>
        <dbReference type="ARBA" id="ARBA00006432"/>
    </source>
</evidence>
<dbReference type="Pfam" id="PF00550">
    <property type="entry name" value="PP-binding"/>
    <property type="match status" value="1"/>
</dbReference>
<dbReference type="InterPro" id="IPR001031">
    <property type="entry name" value="Thioesterase"/>
</dbReference>
<comment type="similarity">
    <text evidence="2">Belongs to the ATP-dependent AMP-binding enzyme family.</text>
</comment>
<dbReference type="HOGENOM" id="CLU_000022_2_11_11"/>
<reference evidence="7" key="1">
    <citation type="submission" date="2009-10" db="EMBL/GenBank/DDBJ databases">
        <title>The genome sequence of Streptomyces sviceus strain ATCC 29083.</title>
        <authorList>
            <consortium name="The Broad Institute Genome Sequencing Platform"/>
            <consortium name="Broad Institute Microbial Sequencing Center"/>
            <person name="Fischbach M."/>
            <person name="Godfrey P."/>
            <person name="Ward D."/>
            <person name="Young S."/>
            <person name="Zeng Q."/>
            <person name="Koehrsen M."/>
            <person name="Alvarado L."/>
            <person name="Berlin A.M."/>
            <person name="Bochicchio J."/>
            <person name="Borenstein D."/>
            <person name="Chapman S.B."/>
            <person name="Chen Z."/>
            <person name="Engels R."/>
            <person name="Freedman E."/>
            <person name="Gellesch M."/>
            <person name="Goldberg J."/>
            <person name="Griggs A."/>
            <person name="Gujja S."/>
            <person name="Heilman E.R."/>
            <person name="Heiman D.I."/>
            <person name="Hepburn T.A."/>
            <person name="Howarth C."/>
            <person name="Jen D."/>
            <person name="Larson L."/>
            <person name="Lewis B."/>
            <person name="Mehta T."/>
            <person name="Park D."/>
            <person name="Pearson M."/>
            <person name="Richards J."/>
            <person name="Roberts A."/>
            <person name="Saif S."/>
            <person name="Shea T.D."/>
            <person name="Shenoy N."/>
            <person name="Sisk P."/>
            <person name="Stolte C."/>
            <person name="Sykes S.N."/>
            <person name="Thomson T."/>
            <person name="Walk T."/>
            <person name="White J."/>
            <person name="Yandava C."/>
            <person name="Straight P."/>
            <person name="Clardy J."/>
            <person name="Hung D."/>
            <person name="Kolter R."/>
            <person name="Mekalanos J."/>
            <person name="Walker S."/>
            <person name="Walsh C.T."/>
            <person name="Wieland-Brown L.C."/>
            <person name="Haas B."/>
            <person name="Nusbaum C."/>
            <person name="Birren B."/>
        </authorList>
    </citation>
    <scope>NUCLEOTIDE SEQUENCE [LARGE SCALE GENOMIC DNA]</scope>
    <source>
        <strain evidence="7">ATCC 29083</strain>
    </source>
</reference>
<dbReference type="InterPro" id="IPR020802">
    <property type="entry name" value="TesA-like"/>
</dbReference>
<name>B5HZ51_STRX2</name>
<dbReference type="Proteomes" id="UP000002785">
    <property type="component" value="Chromosome"/>
</dbReference>
<dbReference type="EMBL" id="CM000951">
    <property type="protein sequence ID" value="EDY58106.2"/>
    <property type="molecule type" value="Genomic_DNA"/>
</dbReference>
<evidence type="ECO:0000256" key="4">
    <source>
        <dbReference type="ARBA" id="ARBA00022553"/>
    </source>
</evidence>
<dbReference type="InterPro" id="IPR009081">
    <property type="entry name" value="PP-bd_ACP"/>
</dbReference>
<proteinExistence type="inferred from homology"/>
<dbReference type="SUPFAM" id="SSF56801">
    <property type="entry name" value="Acetyl-CoA synthetase-like"/>
    <property type="match status" value="1"/>
</dbReference>
<dbReference type="Gene3D" id="3.40.50.1820">
    <property type="entry name" value="alpha/beta hydrolase"/>
    <property type="match status" value="1"/>
</dbReference>
<organism evidence="7 8">
    <name type="scientific">Streptomyces sviceus (strain ATCC 29083 / DSM 924 / JCM 4929 / NBRC 13980 / NCIMB 11184 / NRRL 5439 / UC 5370)</name>
    <dbReference type="NCBI Taxonomy" id="463191"/>
    <lineage>
        <taxon>Bacteria</taxon>
        <taxon>Bacillati</taxon>
        <taxon>Actinomycetota</taxon>
        <taxon>Actinomycetes</taxon>
        <taxon>Kitasatosporales</taxon>
        <taxon>Streptomycetaceae</taxon>
        <taxon>Streptomyces</taxon>
    </lineage>
</organism>
<dbReference type="SUPFAM" id="SSF47336">
    <property type="entry name" value="ACP-like"/>
    <property type="match status" value="1"/>
</dbReference>
<feature type="domain" description="Carrier" evidence="6">
    <location>
        <begin position="181"/>
        <end position="258"/>
    </location>
</feature>
<dbReference type="eggNOG" id="COG1020">
    <property type="taxonomic scope" value="Bacteria"/>
</dbReference>
<dbReference type="PROSITE" id="PS50075">
    <property type="entry name" value="CARRIER"/>
    <property type="match status" value="1"/>
</dbReference>
<evidence type="ECO:0000313" key="7">
    <source>
        <dbReference type="EMBL" id="EDY58106.2"/>
    </source>
</evidence>
<evidence type="ECO:0000256" key="3">
    <source>
        <dbReference type="ARBA" id="ARBA00022450"/>
    </source>
</evidence>
<dbReference type="GO" id="GO:0031177">
    <property type="term" value="F:phosphopantetheine binding"/>
    <property type="evidence" value="ECO:0007669"/>
    <property type="project" value="InterPro"/>
</dbReference>
<evidence type="ECO:0000259" key="6">
    <source>
        <dbReference type="PROSITE" id="PS50075"/>
    </source>
</evidence>